<evidence type="ECO:0000313" key="2">
    <source>
        <dbReference type="Proteomes" id="UP000436047"/>
    </source>
</evidence>
<comment type="caution">
    <text evidence="1">The sequence shown here is derived from an EMBL/GenBank/DDBJ whole genome shotgun (WGS) entry which is preliminary data.</text>
</comment>
<sequence>MNRREYKGMGYVITVIAFALCVGALAYAGAYTIKEGINQAIEFNENLEKEKENQDNAEL</sequence>
<gene>
    <name evidence="1" type="ORF">FYJ45_10145</name>
</gene>
<reference evidence="1 2" key="1">
    <citation type="submission" date="2019-08" db="EMBL/GenBank/DDBJ databases">
        <title>In-depth cultivation of the pig gut microbiome towards novel bacterial diversity and tailored functional studies.</title>
        <authorList>
            <person name="Wylensek D."/>
            <person name="Hitch T.C.A."/>
            <person name="Clavel T."/>
        </authorList>
    </citation>
    <scope>NUCLEOTIDE SEQUENCE [LARGE SCALE GENOMIC DNA]</scope>
    <source>
        <strain evidence="1 2">WCA-389-WT-23B</strain>
    </source>
</reference>
<proteinExistence type="predicted"/>
<name>A0A6N7WD76_9FIRM</name>
<organism evidence="1 2">
    <name type="scientific">Eisenbergiella porci</name>
    <dbReference type="NCBI Taxonomy" id="2652274"/>
    <lineage>
        <taxon>Bacteria</taxon>
        <taxon>Bacillati</taxon>
        <taxon>Bacillota</taxon>
        <taxon>Clostridia</taxon>
        <taxon>Lachnospirales</taxon>
        <taxon>Lachnospiraceae</taxon>
        <taxon>Eisenbergiella</taxon>
    </lineage>
</organism>
<accession>A0A6N7WD76</accession>
<dbReference type="AlphaFoldDB" id="A0A6N7WD76"/>
<dbReference type="Proteomes" id="UP000436047">
    <property type="component" value="Unassembled WGS sequence"/>
</dbReference>
<evidence type="ECO:0000313" key="1">
    <source>
        <dbReference type="EMBL" id="MSS88643.1"/>
    </source>
</evidence>
<protein>
    <submittedName>
        <fullName evidence="1">Uncharacterized protein</fullName>
    </submittedName>
</protein>
<dbReference type="EMBL" id="VUMI01000014">
    <property type="protein sequence ID" value="MSS88643.1"/>
    <property type="molecule type" value="Genomic_DNA"/>
</dbReference>
<keyword evidence="2" id="KW-1185">Reference proteome</keyword>